<dbReference type="InterPro" id="IPR011990">
    <property type="entry name" value="TPR-like_helical_dom_sf"/>
</dbReference>
<dbReference type="OrthoDB" id="185373at2759"/>
<sequence>MSYQQGCATSGVASSRCATPFVVRKVFEFQAYVHAALVDVYDVSKRLVEALKVFDGMPVKNVVSRNVMITGFVGIRPNRVTFLSVIDACSHGGLMEQGLAFFKKHDLLVQYRSRVEHFVCIIDMLGRSGRLCEAKQTIDGFPIQVNAVVWRMLLGVCSKYGEVEMGERAIKKILDLERECGGDFAVLSNIEAGEVNV</sequence>
<protein>
    <recommendedName>
        <fullName evidence="5">Pentatricopeptide repeat-containing protein</fullName>
    </recommendedName>
</protein>
<gene>
    <name evidence="3" type="ORF">NCGR_LOCUS30760</name>
</gene>
<evidence type="ECO:0000256" key="1">
    <source>
        <dbReference type="ARBA" id="ARBA00022737"/>
    </source>
</evidence>
<dbReference type="GO" id="GO:0009451">
    <property type="term" value="P:RNA modification"/>
    <property type="evidence" value="ECO:0007669"/>
    <property type="project" value="InterPro"/>
</dbReference>
<dbReference type="InterPro" id="IPR002885">
    <property type="entry name" value="PPR_rpt"/>
</dbReference>
<keyword evidence="1" id="KW-0677">Repeat</keyword>
<dbReference type="PANTHER" id="PTHR47926:SF460">
    <property type="entry name" value="OS01G0815900 PROTEIN"/>
    <property type="match status" value="1"/>
</dbReference>
<dbReference type="Gene3D" id="1.25.40.10">
    <property type="entry name" value="Tetratricopeptide repeat domain"/>
    <property type="match status" value="1"/>
</dbReference>
<dbReference type="PANTHER" id="PTHR47926">
    <property type="entry name" value="PENTATRICOPEPTIDE REPEAT-CONTAINING PROTEIN"/>
    <property type="match status" value="1"/>
</dbReference>
<keyword evidence="4" id="KW-1185">Reference proteome</keyword>
<comment type="caution">
    <text evidence="3">The sequence shown here is derived from an EMBL/GenBank/DDBJ whole genome shotgun (WGS) entry which is preliminary data.</text>
</comment>
<organism evidence="3 4">
    <name type="scientific">Miscanthus lutarioriparius</name>
    <dbReference type="NCBI Taxonomy" id="422564"/>
    <lineage>
        <taxon>Eukaryota</taxon>
        <taxon>Viridiplantae</taxon>
        <taxon>Streptophyta</taxon>
        <taxon>Embryophyta</taxon>
        <taxon>Tracheophyta</taxon>
        <taxon>Spermatophyta</taxon>
        <taxon>Magnoliopsida</taxon>
        <taxon>Liliopsida</taxon>
        <taxon>Poales</taxon>
        <taxon>Poaceae</taxon>
        <taxon>PACMAD clade</taxon>
        <taxon>Panicoideae</taxon>
        <taxon>Andropogonodae</taxon>
        <taxon>Andropogoneae</taxon>
        <taxon>Saccharinae</taxon>
        <taxon>Miscanthus</taxon>
    </lineage>
</organism>
<accession>A0A811PT79</accession>
<dbReference type="AlphaFoldDB" id="A0A811PT79"/>
<name>A0A811PT79_9POAL</name>
<dbReference type="Proteomes" id="UP000604825">
    <property type="component" value="Unassembled WGS sequence"/>
</dbReference>
<dbReference type="InterPro" id="IPR046960">
    <property type="entry name" value="PPR_At4g14850-like_plant"/>
</dbReference>
<dbReference type="GO" id="GO:0003723">
    <property type="term" value="F:RNA binding"/>
    <property type="evidence" value="ECO:0007669"/>
    <property type="project" value="InterPro"/>
</dbReference>
<evidence type="ECO:0008006" key="5">
    <source>
        <dbReference type="Google" id="ProtNLM"/>
    </source>
</evidence>
<dbReference type="EMBL" id="CAJGYO010000007">
    <property type="protein sequence ID" value="CAD6246509.1"/>
    <property type="molecule type" value="Genomic_DNA"/>
</dbReference>
<keyword evidence="2" id="KW-0809">Transit peptide</keyword>
<reference evidence="3" key="1">
    <citation type="submission" date="2020-10" db="EMBL/GenBank/DDBJ databases">
        <authorList>
            <person name="Han B."/>
            <person name="Lu T."/>
            <person name="Zhao Q."/>
            <person name="Huang X."/>
            <person name="Zhao Y."/>
        </authorList>
    </citation>
    <scope>NUCLEOTIDE SEQUENCE</scope>
</reference>
<evidence type="ECO:0000256" key="2">
    <source>
        <dbReference type="ARBA" id="ARBA00022946"/>
    </source>
</evidence>
<evidence type="ECO:0000313" key="3">
    <source>
        <dbReference type="EMBL" id="CAD6246509.1"/>
    </source>
</evidence>
<dbReference type="Pfam" id="PF01535">
    <property type="entry name" value="PPR"/>
    <property type="match status" value="1"/>
</dbReference>
<evidence type="ECO:0000313" key="4">
    <source>
        <dbReference type="Proteomes" id="UP000604825"/>
    </source>
</evidence>
<proteinExistence type="predicted"/>